<comment type="caution">
    <text evidence="6">The sequence shown here is derived from an EMBL/GenBank/DDBJ whole genome shotgun (WGS) entry which is preliminary data.</text>
</comment>
<feature type="transmembrane region" description="Helical" evidence="5">
    <location>
        <begin position="38"/>
        <end position="58"/>
    </location>
</feature>
<name>A0A955I8X7_9BACT</name>
<evidence type="ECO:0000256" key="5">
    <source>
        <dbReference type="SAM" id="Phobius"/>
    </source>
</evidence>
<dbReference type="Proteomes" id="UP000745577">
    <property type="component" value="Unassembled WGS sequence"/>
</dbReference>
<organism evidence="6 7">
    <name type="scientific">Candidatus Dojkabacteria bacterium</name>
    <dbReference type="NCBI Taxonomy" id="2099670"/>
    <lineage>
        <taxon>Bacteria</taxon>
        <taxon>Candidatus Dojkabacteria</taxon>
    </lineage>
</organism>
<dbReference type="Gene3D" id="1.10.357.140">
    <property type="entry name" value="UbiA prenyltransferase"/>
    <property type="match status" value="1"/>
</dbReference>
<feature type="transmembrane region" description="Helical" evidence="5">
    <location>
        <begin position="162"/>
        <end position="181"/>
    </location>
</feature>
<dbReference type="PANTHER" id="PTHR11048:SF5">
    <property type="entry name" value="DECAPRENYL-PHOSPHATE PHOSPHORIBOSYLTRANSFERASE"/>
    <property type="match status" value="1"/>
</dbReference>
<reference evidence="6" key="2">
    <citation type="journal article" date="2021" name="Microbiome">
        <title>Successional dynamics and alternative stable states in a saline activated sludge microbial community over 9 years.</title>
        <authorList>
            <person name="Wang Y."/>
            <person name="Ye J."/>
            <person name="Ju F."/>
            <person name="Liu L."/>
            <person name="Boyd J.A."/>
            <person name="Deng Y."/>
            <person name="Parks D.H."/>
            <person name="Jiang X."/>
            <person name="Yin X."/>
            <person name="Woodcroft B.J."/>
            <person name="Tyson G.W."/>
            <person name="Hugenholtz P."/>
            <person name="Polz M.F."/>
            <person name="Zhang T."/>
        </authorList>
    </citation>
    <scope>NUCLEOTIDE SEQUENCE</scope>
    <source>
        <strain evidence="6">HKST-UBA15</strain>
    </source>
</reference>
<dbReference type="EMBL" id="JAGQLL010000023">
    <property type="protein sequence ID" value="MCA9379986.1"/>
    <property type="molecule type" value="Genomic_DNA"/>
</dbReference>
<keyword evidence="3 5" id="KW-1133">Transmembrane helix</keyword>
<evidence type="ECO:0000256" key="1">
    <source>
        <dbReference type="ARBA" id="ARBA00004141"/>
    </source>
</evidence>
<gene>
    <name evidence="6" type="ORF">KC675_02285</name>
</gene>
<dbReference type="GO" id="GO:0009247">
    <property type="term" value="P:glycolipid biosynthetic process"/>
    <property type="evidence" value="ECO:0007669"/>
    <property type="project" value="TreeGrafter"/>
</dbReference>
<reference evidence="6" key="1">
    <citation type="submission" date="2020-04" db="EMBL/GenBank/DDBJ databases">
        <authorList>
            <person name="Zhang T."/>
        </authorList>
    </citation>
    <scope>NUCLEOTIDE SEQUENCE</scope>
    <source>
        <strain evidence="6">HKST-UBA15</strain>
    </source>
</reference>
<evidence type="ECO:0000256" key="3">
    <source>
        <dbReference type="ARBA" id="ARBA00022989"/>
    </source>
</evidence>
<feature type="non-terminal residue" evidence="6">
    <location>
        <position position="186"/>
    </location>
</feature>
<proteinExistence type="predicted"/>
<dbReference type="GO" id="GO:0016765">
    <property type="term" value="F:transferase activity, transferring alkyl or aryl (other than methyl) groups"/>
    <property type="evidence" value="ECO:0007669"/>
    <property type="project" value="InterPro"/>
</dbReference>
<protein>
    <submittedName>
        <fullName evidence="6">UbiA prenyltransferase family protein</fullName>
    </submittedName>
</protein>
<evidence type="ECO:0000256" key="4">
    <source>
        <dbReference type="ARBA" id="ARBA00023136"/>
    </source>
</evidence>
<evidence type="ECO:0000313" key="7">
    <source>
        <dbReference type="Proteomes" id="UP000745577"/>
    </source>
</evidence>
<keyword evidence="4 5" id="KW-0472">Membrane</keyword>
<dbReference type="GO" id="GO:0005886">
    <property type="term" value="C:plasma membrane"/>
    <property type="evidence" value="ECO:0007669"/>
    <property type="project" value="TreeGrafter"/>
</dbReference>
<dbReference type="PANTHER" id="PTHR11048">
    <property type="entry name" value="PRENYLTRANSFERASES"/>
    <property type="match status" value="1"/>
</dbReference>
<dbReference type="AlphaFoldDB" id="A0A955I8X7"/>
<dbReference type="InterPro" id="IPR000537">
    <property type="entry name" value="UbiA_prenyltransferase"/>
</dbReference>
<sequence length="186" mass="21280">MEKIINYLKEFRYTQWVKNIVVYLPMFFGGKSTNFETIQYSSLAFILFSLTASLVYVINDIRDVEEDRLHPEKKNRPLASGRIKSSEMKVVLILMLLGFGVTLFFIDQTAFKIVLIIYFVINILYSLGLKRIPILEMLIVSLCYSLRLLGGGLITGIEISPWLNLLIFSGAMLIIGGKRLTEKRNS</sequence>
<keyword evidence="2 5" id="KW-0812">Transmembrane</keyword>
<dbReference type="Pfam" id="PF01040">
    <property type="entry name" value="UbiA"/>
    <property type="match status" value="1"/>
</dbReference>
<evidence type="ECO:0000313" key="6">
    <source>
        <dbReference type="EMBL" id="MCA9379986.1"/>
    </source>
</evidence>
<comment type="subcellular location">
    <subcellularLocation>
        <location evidence="1">Membrane</location>
        <topology evidence="1">Multi-pass membrane protein</topology>
    </subcellularLocation>
</comment>
<accession>A0A955I8X7</accession>
<feature type="transmembrane region" description="Helical" evidence="5">
    <location>
        <begin position="90"/>
        <end position="106"/>
    </location>
</feature>
<dbReference type="CDD" id="cd13963">
    <property type="entry name" value="PT_UbiA_2"/>
    <property type="match status" value="1"/>
</dbReference>
<evidence type="ECO:0000256" key="2">
    <source>
        <dbReference type="ARBA" id="ARBA00022692"/>
    </source>
</evidence>
<dbReference type="InterPro" id="IPR039653">
    <property type="entry name" value="Prenyltransferase"/>
</dbReference>
<feature type="transmembrane region" description="Helical" evidence="5">
    <location>
        <begin position="112"/>
        <end position="128"/>
    </location>
</feature>
<dbReference type="InterPro" id="IPR044878">
    <property type="entry name" value="UbiA_sf"/>
</dbReference>